<feature type="region of interest" description="Disordered" evidence="1">
    <location>
        <begin position="101"/>
        <end position="144"/>
    </location>
</feature>
<feature type="compositionally biased region" description="Basic and acidic residues" evidence="1">
    <location>
        <begin position="210"/>
        <end position="229"/>
    </location>
</feature>
<dbReference type="PANTHER" id="PTHR28027:SF1">
    <property type="entry name" value="CAMP INDEPENDENT REGULATORY PROTEIN (AFU_ORTHOLOGUE AFUA_3G09640)"/>
    <property type="match status" value="1"/>
</dbReference>
<dbReference type="AlphaFoldDB" id="A0A0K6FWC1"/>
<dbReference type="GO" id="GO:0003677">
    <property type="term" value="F:DNA binding"/>
    <property type="evidence" value="ECO:0007669"/>
    <property type="project" value="TreeGrafter"/>
</dbReference>
<accession>A0A0K6FWC1</accession>
<dbReference type="InterPro" id="IPR018608">
    <property type="entry name" value="Gti1/Pac2"/>
</dbReference>
<dbReference type="Gene3D" id="1.10.510.10">
    <property type="entry name" value="Transferase(Phosphotransferase) domain 1"/>
    <property type="match status" value="1"/>
</dbReference>
<keyword evidence="4" id="KW-1185">Reference proteome</keyword>
<dbReference type="PROSITE" id="PS50011">
    <property type="entry name" value="PROTEIN_KINASE_DOM"/>
    <property type="match status" value="1"/>
</dbReference>
<organism evidence="3 4">
    <name type="scientific">Rhizoctonia solani</name>
    <dbReference type="NCBI Taxonomy" id="456999"/>
    <lineage>
        <taxon>Eukaryota</taxon>
        <taxon>Fungi</taxon>
        <taxon>Dikarya</taxon>
        <taxon>Basidiomycota</taxon>
        <taxon>Agaricomycotina</taxon>
        <taxon>Agaricomycetes</taxon>
        <taxon>Cantharellales</taxon>
        <taxon>Ceratobasidiaceae</taxon>
        <taxon>Rhizoctonia</taxon>
    </lineage>
</organism>
<evidence type="ECO:0000313" key="4">
    <source>
        <dbReference type="Proteomes" id="UP000044841"/>
    </source>
</evidence>
<feature type="compositionally biased region" description="Low complexity" evidence="1">
    <location>
        <begin position="117"/>
        <end position="129"/>
    </location>
</feature>
<proteinExistence type="predicted"/>
<dbReference type="EMBL" id="CYGV01001112">
    <property type="protein sequence ID" value="CUA70297.1"/>
    <property type="molecule type" value="Genomic_DNA"/>
</dbReference>
<evidence type="ECO:0000256" key="1">
    <source>
        <dbReference type="SAM" id="MobiDB-lite"/>
    </source>
</evidence>
<sequence length="659" mass="73036">MDERPTHTNLRLTTASDCLVLMEGVRGGLFRLVTRRLTDAERSLYIKPGYVFTFGSVQSPMTSLVGRALSAIGIGDNCSRWTDGLAWGPSRMREPFLFYDEKPASGSGSTTDALDPSSRSGTSARGRAAPYDRGPKPSTKNTYGGLVKQTFSTLVRMNDETSVKWHVVAYFTTDSHSNIPGVKDDPNLKDIEVPHGVYESARQRKPGTATRDRSAYGKERTTVKSEHADGMTSPLPSPVPIPRRYSTQVIPALSSPTSSLGYVLPSPASVPDLTRMYQKRPASDTHSPPPQYGPPMSWPPKYQEEVSPFAFSPPFPTMPFRPENDFGSIPETLHIPASREVVDISGAAPPFNDSEPPKTLEAFRFFEQRLSGARHFALIRPMTTDDHLMFYGPSLYSTIDISALYETVSMNRRPPNIEFLSSYFRPNVGYEGSFNMPFTISLREPIRYGQNKWAQVWRASLRCSTGGGWSSGVSVVVKLFQESLFPPPTPEDLLGDKSECGWYSMKEQAEAEAWAYEMLKPHQGQHIPYSYGMYEFSLPCGEERVIGHVMEDVTSWTLDEYMQVIGGEGNIEQTWQIATAAVQGLRSIHASGVAHRDLKPRHILVPKDQPGTVVFVDFTYSASDGPADSQPLYDTLRESGFVNGLDKWVASTGGHNLVP</sequence>
<dbReference type="GO" id="GO:0005524">
    <property type="term" value="F:ATP binding"/>
    <property type="evidence" value="ECO:0007669"/>
    <property type="project" value="InterPro"/>
</dbReference>
<feature type="region of interest" description="Disordered" evidence="1">
    <location>
        <begin position="200"/>
        <end position="242"/>
    </location>
</feature>
<dbReference type="SUPFAM" id="SSF56112">
    <property type="entry name" value="Protein kinase-like (PK-like)"/>
    <property type="match status" value="1"/>
</dbReference>
<dbReference type="InterPro" id="IPR011009">
    <property type="entry name" value="Kinase-like_dom_sf"/>
</dbReference>
<evidence type="ECO:0000313" key="3">
    <source>
        <dbReference type="EMBL" id="CUA70297.1"/>
    </source>
</evidence>
<protein>
    <submittedName>
        <fullName evidence="3">Transcriptional regulator MIT1 [Saccharomyces cerevisiae S288c]</fullName>
    </submittedName>
</protein>
<dbReference type="GO" id="GO:0004672">
    <property type="term" value="F:protein kinase activity"/>
    <property type="evidence" value="ECO:0007669"/>
    <property type="project" value="InterPro"/>
</dbReference>
<reference evidence="3 4" key="1">
    <citation type="submission" date="2015-07" db="EMBL/GenBank/DDBJ databases">
        <authorList>
            <person name="Noorani M."/>
        </authorList>
    </citation>
    <scope>NUCLEOTIDE SEQUENCE [LARGE SCALE GENOMIC DNA]</scope>
    <source>
        <strain evidence="3">BBA 69670</strain>
    </source>
</reference>
<evidence type="ECO:0000259" key="2">
    <source>
        <dbReference type="PROSITE" id="PS50011"/>
    </source>
</evidence>
<dbReference type="Pfam" id="PF09729">
    <property type="entry name" value="Gti1_Pac2"/>
    <property type="match status" value="1"/>
</dbReference>
<dbReference type="InterPro" id="IPR000719">
    <property type="entry name" value="Prot_kinase_dom"/>
</dbReference>
<dbReference type="PANTHER" id="PTHR28027">
    <property type="entry name" value="TRANSCRIPTIONAL REGULATOR MIT1"/>
    <property type="match status" value="1"/>
</dbReference>
<gene>
    <name evidence="3" type="ORF">RSOLAG22IIIB_00652</name>
</gene>
<feature type="domain" description="Protein kinase" evidence="2">
    <location>
        <begin position="442"/>
        <end position="659"/>
    </location>
</feature>
<dbReference type="Proteomes" id="UP000044841">
    <property type="component" value="Unassembled WGS sequence"/>
</dbReference>
<name>A0A0K6FWC1_9AGAM</name>